<evidence type="ECO:0000313" key="8">
    <source>
        <dbReference type="Proteomes" id="UP001232973"/>
    </source>
</evidence>
<evidence type="ECO:0000256" key="1">
    <source>
        <dbReference type="ARBA" id="ARBA00010641"/>
    </source>
</evidence>
<protein>
    <submittedName>
        <fullName evidence="7">RNA polymerase sigma-70 factor (ECF subfamily)</fullName>
    </submittedName>
</protein>
<dbReference type="Pfam" id="PF08281">
    <property type="entry name" value="Sigma70_r4_2"/>
    <property type="match status" value="1"/>
</dbReference>
<dbReference type="Proteomes" id="UP001232973">
    <property type="component" value="Unassembled WGS sequence"/>
</dbReference>
<dbReference type="PANTHER" id="PTHR43133">
    <property type="entry name" value="RNA POLYMERASE ECF-TYPE SIGMA FACTO"/>
    <property type="match status" value="1"/>
</dbReference>
<evidence type="ECO:0000313" key="7">
    <source>
        <dbReference type="EMBL" id="MDQ0191626.1"/>
    </source>
</evidence>
<comment type="similarity">
    <text evidence="1">Belongs to the sigma-70 factor family. ECF subfamily.</text>
</comment>
<accession>A0ABT9XPJ0</accession>
<keyword evidence="2" id="KW-0805">Transcription regulation</keyword>
<reference evidence="7 8" key="1">
    <citation type="submission" date="2023-07" db="EMBL/GenBank/DDBJ databases">
        <title>Genomic Encyclopedia of Type Strains, Phase IV (KMG-IV): sequencing the most valuable type-strain genomes for metagenomic binning, comparative biology and taxonomic classification.</title>
        <authorList>
            <person name="Goeker M."/>
        </authorList>
    </citation>
    <scope>NUCLEOTIDE SEQUENCE [LARGE SCALE GENOMIC DNA]</scope>
    <source>
        <strain evidence="7 8">DSM 4006</strain>
    </source>
</reference>
<dbReference type="CDD" id="cd06171">
    <property type="entry name" value="Sigma70_r4"/>
    <property type="match status" value="1"/>
</dbReference>
<dbReference type="SUPFAM" id="SSF88946">
    <property type="entry name" value="Sigma2 domain of RNA polymerase sigma factors"/>
    <property type="match status" value="1"/>
</dbReference>
<dbReference type="InterPro" id="IPR007627">
    <property type="entry name" value="RNA_pol_sigma70_r2"/>
</dbReference>
<feature type="domain" description="RNA polymerase sigma factor 70 region 4 type 2" evidence="6">
    <location>
        <begin position="117"/>
        <end position="169"/>
    </location>
</feature>
<dbReference type="InterPro" id="IPR013325">
    <property type="entry name" value="RNA_pol_sigma_r2"/>
</dbReference>
<evidence type="ECO:0000259" key="6">
    <source>
        <dbReference type="Pfam" id="PF08281"/>
    </source>
</evidence>
<comment type="caution">
    <text evidence="7">The sequence shown here is derived from an EMBL/GenBank/DDBJ whole genome shotgun (WGS) entry which is preliminary data.</text>
</comment>
<name>A0ABT9XPJ0_9BACL</name>
<keyword evidence="8" id="KW-1185">Reference proteome</keyword>
<dbReference type="Gene3D" id="1.10.10.10">
    <property type="entry name" value="Winged helix-like DNA-binding domain superfamily/Winged helix DNA-binding domain"/>
    <property type="match status" value="1"/>
</dbReference>
<dbReference type="InterPro" id="IPR013324">
    <property type="entry name" value="RNA_pol_sigma_r3/r4-like"/>
</dbReference>
<proteinExistence type="inferred from homology"/>
<evidence type="ECO:0000256" key="4">
    <source>
        <dbReference type="ARBA" id="ARBA00023163"/>
    </source>
</evidence>
<dbReference type="Gene3D" id="1.10.1740.10">
    <property type="match status" value="1"/>
</dbReference>
<keyword evidence="3" id="KW-0731">Sigma factor</keyword>
<evidence type="ECO:0000256" key="3">
    <source>
        <dbReference type="ARBA" id="ARBA00023082"/>
    </source>
</evidence>
<dbReference type="InterPro" id="IPR036388">
    <property type="entry name" value="WH-like_DNA-bd_sf"/>
</dbReference>
<organism evidence="7 8">
    <name type="scientific">Alicyclobacillus cycloheptanicus</name>
    <dbReference type="NCBI Taxonomy" id="1457"/>
    <lineage>
        <taxon>Bacteria</taxon>
        <taxon>Bacillati</taxon>
        <taxon>Bacillota</taxon>
        <taxon>Bacilli</taxon>
        <taxon>Bacillales</taxon>
        <taxon>Alicyclobacillaceae</taxon>
        <taxon>Alicyclobacillus</taxon>
    </lineage>
</organism>
<dbReference type="EMBL" id="JAUSTP010000066">
    <property type="protein sequence ID" value="MDQ0191626.1"/>
    <property type="molecule type" value="Genomic_DNA"/>
</dbReference>
<evidence type="ECO:0000259" key="5">
    <source>
        <dbReference type="Pfam" id="PF04542"/>
    </source>
</evidence>
<dbReference type="SUPFAM" id="SSF88659">
    <property type="entry name" value="Sigma3 and sigma4 domains of RNA polymerase sigma factors"/>
    <property type="match status" value="1"/>
</dbReference>
<dbReference type="InterPro" id="IPR013249">
    <property type="entry name" value="RNA_pol_sigma70_r4_t2"/>
</dbReference>
<dbReference type="PANTHER" id="PTHR43133:SF51">
    <property type="entry name" value="RNA POLYMERASE SIGMA FACTOR"/>
    <property type="match status" value="1"/>
</dbReference>
<gene>
    <name evidence="7" type="ORF">J2S03_003499</name>
</gene>
<dbReference type="InterPro" id="IPR039425">
    <property type="entry name" value="RNA_pol_sigma-70-like"/>
</dbReference>
<evidence type="ECO:0000256" key="2">
    <source>
        <dbReference type="ARBA" id="ARBA00023015"/>
    </source>
</evidence>
<feature type="domain" description="RNA polymerase sigma-70 region 2" evidence="5">
    <location>
        <begin position="28"/>
        <end position="95"/>
    </location>
</feature>
<dbReference type="NCBIfam" id="TIGR02937">
    <property type="entry name" value="sigma70-ECF"/>
    <property type="match status" value="1"/>
</dbReference>
<sequence>MEKSLSTGSRYTGTPLRVEDCEAIQCWVEQYYSKLFAVALAILNDYYLAQDCVQESLVKAGVNRHKLRDRDKTLAWLCAIVRNECRSILRSNWRRRIKLSAEPIDLHKGDEVSPEHLEMYQVILMLPKQYREVVVLHYINELPLRDTAKILRIRENTCRVRLHRARQTLKKLLEEEGYRR</sequence>
<keyword evidence="4" id="KW-0804">Transcription</keyword>
<dbReference type="RefSeq" id="WP_307016803.1">
    <property type="nucleotide sequence ID" value="NZ_JAUANV010000060.1"/>
</dbReference>
<dbReference type="InterPro" id="IPR014284">
    <property type="entry name" value="RNA_pol_sigma-70_dom"/>
</dbReference>
<dbReference type="Pfam" id="PF04542">
    <property type="entry name" value="Sigma70_r2"/>
    <property type="match status" value="1"/>
</dbReference>